<evidence type="ECO:0000313" key="3">
    <source>
        <dbReference type="Proteomes" id="UP000019247"/>
    </source>
</evidence>
<dbReference type="InterPro" id="IPR016040">
    <property type="entry name" value="NAD(P)-bd_dom"/>
</dbReference>
<dbReference type="Pfam" id="PF13460">
    <property type="entry name" value="NAD_binding_10"/>
    <property type="match status" value="1"/>
</dbReference>
<dbReference type="PANTHER" id="PTHR43355">
    <property type="entry name" value="FLAVIN REDUCTASE (NADPH)"/>
    <property type="match status" value="1"/>
</dbReference>
<dbReference type="PATRIC" id="fig|1400520.3.peg.3349"/>
<dbReference type="OrthoDB" id="9803892at2"/>
<evidence type="ECO:0000259" key="1">
    <source>
        <dbReference type="Pfam" id="PF13460"/>
    </source>
</evidence>
<dbReference type="HOGENOM" id="CLU_025711_6_0_9"/>
<organism evidence="2 3">
    <name type="scientific">Lactiplantibacillus fabifermentans T30PCM01</name>
    <dbReference type="NCBI Taxonomy" id="1400520"/>
    <lineage>
        <taxon>Bacteria</taxon>
        <taxon>Bacillati</taxon>
        <taxon>Bacillota</taxon>
        <taxon>Bacilli</taxon>
        <taxon>Lactobacillales</taxon>
        <taxon>Lactobacillaceae</taxon>
        <taxon>Lactiplantibacillus</taxon>
    </lineage>
</organism>
<accession>W6T3V7</accession>
<feature type="domain" description="NAD(P)-binding" evidence="1">
    <location>
        <begin position="8"/>
        <end position="184"/>
    </location>
</feature>
<dbReference type="eggNOG" id="COG0702">
    <property type="taxonomic scope" value="Bacteria"/>
</dbReference>
<dbReference type="RefSeq" id="WP_033614937.1">
    <property type="nucleotide sequence ID" value="NZ_KK036540.1"/>
</dbReference>
<dbReference type="InterPro" id="IPR036291">
    <property type="entry name" value="NAD(P)-bd_dom_sf"/>
</dbReference>
<name>W6T3V7_9LACO</name>
<dbReference type="STRING" id="1400520.LFAB_17020"/>
<comment type="caution">
    <text evidence="2">The sequence shown here is derived from an EMBL/GenBank/DDBJ whole genome shotgun (WGS) entry which is preliminary data.</text>
</comment>
<proteinExistence type="predicted"/>
<protein>
    <submittedName>
        <fullName evidence="2">NAD(P)-dependent oxidoreductase</fullName>
    </submittedName>
</protein>
<dbReference type="SUPFAM" id="SSF51735">
    <property type="entry name" value="NAD(P)-binding Rossmann-fold domains"/>
    <property type="match status" value="1"/>
</dbReference>
<dbReference type="AlphaFoldDB" id="W6T3V7"/>
<dbReference type="GO" id="GO:0042602">
    <property type="term" value="F:riboflavin reductase (NADPH) activity"/>
    <property type="evidence" value="ECO:0007669"/>
    <property type="project" value="TreeGrafter"/>
</dbReference>
<sequence>MKKVLIIGATGTLGGAVRQTLLKTTDSQLTLFSRNVGQLKFDEQRERAINGNVRNRNDLVAALADQDVVFAALSGDMAGYAQSLVDAMQAMSNPPKLIFITTMGIYQEIPSWLGTSPDPYQNGILRSYRQAADIIEGSALNYTLIRPGWFTSGPVNYEITHKGEPFGGHDASVASIADLVQRLVLDVNLGQRDSLGINTPANQN</sequence>
<dbReference type="Gene3D" id="3.40.50.720">
    <property type="entry name" value="NAD(P)-binding Rossmann-like Domain"/>
    <property type="match status" value="1"/>
</dbReference>
<gene>
    <name evidence="2" type="ORF">LFAB_17020</name>
</gene>
<dbReference type="Proteomes" id="UP000019247">
    <property type="component" value="Unassembled WGS sequence"/>
</dbReference>
<dbReference type="GO" id="GO:0004074">
    <property type="term" value="F:biliverdin reductase [NAD(P)H] activity"/>
    <property type="evidence" value="ECO:0007669"/>
    <property type="project" value="TreeGrafter"/>
</dbReference>
<dbReference type="InterPro" id="IPR051606">
    <property type="entry name" value="Polyketide_Oxido-like"/>
</dbReference>
<evidence type="ECO:0000313" key="2">
    <source>
        <dbReference type="EMBL" id="ETY72567.1"/>
    </source>
</evidence>
<dbReference type="PANTHER" id="PTHR43355:SF2">
    <property type="entry name" value="FLAVIN REDUCTASE (NADPH)"/>
    <property type="match status" value="1"/>
</dbReference>
<reference evidence="2 3" key="1">
    <citation type="journal article" date="2014" name="Genome Announc.">
        <title>Genome Sequence of Lactobacillus fabifermentans Strain T30PCM01, Isolated from Fermenting Grape Marc.</title>
        <authorList>
            <person name="Treu L."/>
            <person name="Vendramin V."/>
            <person name="Bovo B."/>
            <person name="Giacomini A."/>
            <person name="Corich V."/>
            <person name="Campanaro S."/>
        </authorList>
    </citation>
    <scope>NUCLEOTIDE SEQUENCE [LARGE SCALE GENOMIC DNA]</scope>
    <source>
        <strain evidence="2 3">T30PCM01</strain>
    </source>
</reference>
<dbReference type="EMBL" id="AWWK01000094">
    <property type="protein sequence ID" value="ETY72567.1"/>
    <property type="molecule type" value="Genomic_DNA"/>
</dbReference>